<dbReference type="RefSeq" id="WP_012935487.1">
    <property type="nucleotide sequence ID" value="NC_013739.1"/>
</dbReference>
<dbReference type="InterPro" id="IPR037401">
    <property type="entry name" value="SnoaL-like"/>
</dbReference>
<gene>
    <name evidence="2" type="ordered locus">Cwoe_4019</name>
</gene>
<dbReference type="Proteomes" id="UP000008229">
    <property type="component" value="Chromosome"/>
</dbReference>
<evidence type="ECO:0000313" key="3">
    <source>
        <dbReference type="Proteomes" id="UP000008229"/>
    </source>
</evidence>
<feature type="domain" description="SnoaL-like" evidence="1">
    <location>
        <begin position="20"/>
        <end position="112"/>
    </location>
</feature>
<keyword evidence="3" id="KW-1185">Reference proteome</keyword>
<evidence type="ECO:0000259" key="1">
    <source>
        <dbReference type="Pfam" id="PF12680"/>
    </source>
</evidence>
<reference evidence="3" key="2">
    <citation type="submission" date="2010-01" db="EMBL/GenBank/DDBJ databases">
        <title>The complete genome of Conexibacter woesei DSM 14684.</title>
        <authorList>
            <consortium name="US DOE Joint Genome Institute (JGI-PGF)"/>
            <person name="Lucas S."/>
            <person name="Copeland A."/>
            <person name="Lapidus A."/>
            <person name="Glavina del Rio T."/>
            <person name="Dalin E."/>
            <person name="Tice H."/>
            <person name="Bruce D."/>
            <person name="Goodwin L."/>
            <person name="Pitluck S."/>
            <person name="Kyrpides N."/>
            <person name="Mavromatis K."/>
            <person name="Ivanova N."/>
            <person name="Mikhailova N."/>
            <person name="Chertkov O."/>
            <person name="Brettin T."/>
            <person name="Detter J.C."/>
            <person name="Han C."/>
            <person name="Larimer F."/>
            <person name="Land M."/>
            <person name="Hauser L."/>
            <person name="Markowitz V."/>
            <person name="Cheng J.-F."/>
            <person name="Hugenholtz P."/>
            <person name="Woyke T."/>
            <person name="Wu D."/>
            <person name="Pukall R."/>
            <person name="Steenblock K."/>
            <person name="Schneider S."/>
            <person name="Klenk H.-P."/>
            <person name="Eisen J.A."/>
        </authorList>
    </citation>
    <scope>NUCLEOTIDE SEQUENCE [LARGE SCALE GENOMIC DNA]</scope>
    <source>
        <strain evidence="3">DSM 14684 / CIP 108061 / JCM 11494 / NBRC 100937 / ID131577</strain>
    </source>
</reference>
<name>D3F4H9_CONWI</name>
<dbReference type="Pfam" id="PF12680">
    <property type="entry name" value="SnoaL_2"/>
    <property type="match status" value="1"/>
</dbReference>
<dbReference type="SUPFAM" id="SSF54427">
    <property type="entry name" value="NTF2-like"/>
    <property type="match status" value="1"/>
</dbReference>
<dbReference type="eggNOG" id="COG3631">
    <property type="taxonomic scope" value="Bacteria"/>
</dbReference>
<dbReference type="OrthoDB" id="5189508at2"/>
<dbReference type="KEGG" id="cwo:Cwoe_4019"/>
<reference evidence="2 3" key="1">
    <citation type="journal article" date="2010" name="Stand. Genomic Sci.">
        <title>Complete genome sequence of Conexibacter woesei type strain (ID131577).</title>
        <authorList>
            <person name="Pukall R."/>
            <person name="Lapidus A."/>
            <person name="Glavina Del Rio T."/>
            <person name="Copeland A."/>
            <person name="Tice H."/>
            <person name="Cheng J.-F."/>
            <person name="Lucas S."/>
            <person name="Chen F."/>
            <person name="Nolan M."/>
            <person name="Bruce D."/>
            <person name="Goodwin L."/>
            <person name="Pitluck S."/>
            <person name="Mavromatis K."/>
            <person name="Ivanova N."/>
            <person name="Ovchinnikova G."/>
            <person name="Pati A."/>
            <person name="Chen A."/>
            <person name="Palaniappan K."/>
            <person name="Land M."/>
            <person name="Hauser L."/>
            <person name="Chang Y.-J."/>
            <person name="Jeffries C.D."/>
            <person name="Chain P."/>
            <person name="Meincke L."/>
            <person name="Sims D."/>
            <person name="Brettin T."/>
            <person name="Detter J.C."/>
            <person name="Rohde M."/>
            <person name="Goeker M."/>
            <person name="Bristow J."/>
            <person name="Eisen J.A."/>
            <person name="Markowitz V."/>
            <person name="Kyrpides N.C."/>
            <person name="Klenk H.-P."/>
            <person name="Hugenholtz P."/>
        </authorList>
    </citation>
    <scope>NUCLEOTIDE SEQUENCE [LARGE SCALE GENOMIC DNA]</scope>
    <source>
        <strain evidence="3">DSM 14684 / CIP 108061 / JCM 11494 / NBRC 100937 / ID131577</strain>
    </source>
</reference>
<proteinExistence type="predicted"/>
<dbReference type="Gene3D" id="3.10.450.50">
    <property type="match status" value="1"/>
</dbReference>
<organism evidence="2 3">
    <name type="scientific">Conexibacter woesei (strain DSM 14684 / CCUG 47730 / CIP 108061 / JCM 11494 / NBRC 100937 / ID131577)</name>
    <dbReference type="NCBI Taxonomy" id="469383"/>
    <lineage>
        <taxon>Bacteria</taxon>
        <taxon>Bacillati</taxon>
        <taxon>Actinomycetota</taxon>
        <taxon>Thermoleophilia</taxon>
        <taxon>Solirubrobacterales</taxon>
        <taxon>Conexibacteraceae</taxon>
        <taxon>Conexibacter</taxon>
    </lineage>
</organism>
<protein>
    <recommendedName>
        <fullName evidence="1">SnoaL-like domain-containing protein</fullName>
    </recommendedName>
</protein>
<dbReference type="HOGENOM" id="CLU_1812487_0_0_11"/>
<dbReference type="EMBL" id="CP001854">
    <property type="protein sequence ID" value="ADB52436.1"/>
    <property type="molecule type" value="Genomic_DNA"/>
</dbReference>
<dbReference type="InterPro" id="IPR032710">
    <property type="entry name" value="NTF2-like_dom_sf"/>
</dbReference>
<dbReference type="AlphaFoldDB" id="D3F4H9"/>
<evidence type="ECO:0000313" key="2">
    <source>
        <dbReference type="EMBL" id="ADB52436.1"/>
    </source>
</evidence>
<sequence length="142" mass="16125">MDDVALLRAVHEPYERGESADFGPVWDLLVDDVRYESPAGPVHGRQAVIDYFDHAAETIDFWPFERPVEYFDNGDHVIMLGEELITEKATGAQTRGEWLWVLTMDAGKITRIAHFLRFDDLSLLLGALRRAYEQTTARGATT</sequence>
<dbReference type="STRING" id="469383.Cwoe_4019"/>
<accession>D3F4H9</accession>